<organism evidence="1 2">
    <name type="scientific">Lentinula aff. lateritia</name>
    <dbReference type="NCBI Taxonomy" id="2804960"/>
    <lineage>
        <taxon>Eukaryota</taxon>
        <taxon>Fungi</taxon>
        <taxon>Dikarya</taxon>
        <taxon>Basidiomycota</taxon>
        <taxon>Agaricomycotina</taxon>
        <taxon>Agaricomycetes</taxon>
        <taxon>Agaricomycetidae</taxon>
        <taxon>Agaricales</taxon>
        <taxon>Marasmiineae</taxon>
        <taxon>Omphalotaceae</taxon>
        <taxon>Lentinula</taxon>
    </lineage>
</organism>
<evidence type="ECO:0000313" key="2">
    <source>
        <dbReference type="Proteomes" id="UP001163835"/>
    </source>
</evidence>
<proteinExistence type="predicted"/>
<dbReference type="EMBL" id="MU795214">
    <property type="protein sequence ID" value="KAJ3808553.1"/>
    <property type="molecule type" value="Genomic_DNA"/>
</dbReference>
<name>A0ACC1TVA2_9AGAR</name>
<reference evidence="1" key="1">
    <citation type="submission" date="2022-09" db="EMBL/GenBank/DDBJ databases">
        <title>A Global Phylogenomic Analysis of the Shiitake Genus Lentinula.</title>
        <authorList>
            <consortium name="DOE Joint Genome Institute"/>
            <person name="Sierra-Patev S."/>
            <person name="Min B."/>
            <person name="Naranjo-Ortiz M."/>
            <person name="Looney B."/>
            <person name="Konkel Z."/>
            <person name="Slot J.C."/>
            <person name="Sakamoto Y."/>
            <person name="Steenwyk J.L."/>
            <person name="Rokas A."/>
            <person name="Carro J."/>
            <person name="Camarero S."/>
            <person name="Ferreira P."/>
            <person name="Molpeceres G."/>
            <person name="Ruiz-Duenas F.J."/>
            <person name="Serrano A."/>
            <person name="Henrissat B."/>
            <person name="Drula E."/>
            <person name="Hughes K.W."/>
            <person name="Mata J.L."/>
            <person name="Ishikawa N.K."/>
            <person name="Vargas-Isla R."/>
            <person name="Ushijima S."/>
            <person name="Smith C.A."/>
            <person name="Ahrendt S."/>
            <person name="Andreopoulos W."/>
            <person name="He G."/>
            <person name="Labutti K."/>
            <person name="Lipzen A."/>
            <person name="Ng V."/>
            <person name="Riley R."/>
            <person name="Sandor L."/>
            <person name="Barry K."/>
            <person name="Martinez A.T."/>
            <person name="Xiao Y."/>
            <person name="Gibbons J.G."/>
            <person name="Terashima K."/>
            <person name="Grigoriev I.V."/>
            <person name="Hibbett D.S."/>
        </authorList>
    </citation>
    <scope>NUCLEOTIDE SEQUENCE</scope>
    <source>
        <strain evidence="1">TMI1499</strain>
    </source>
</reference>
<accession>A0ACC1TVA2</accession>
<comment type="caution">
    <text evidence="1">The sequence shown here is derived from an EMBL/GenBank/DDBJ whole genome shotgun (WGS) entry which is preliminary data.</text>
</comment>
<protein>
    <submittedName>
        <fullName evidence="1">Uncharacterized protein</fullName>
    </submittedName>
</protein>
<dbReference type="Proteomes" id="UP001163835">
    <property type="component" value="Unassembled WGS sequence"/>
</dbReference>
<sequence>MVSIIIWDAQENRVKDTLPDEEQINILHSAAEILPGAPVILEELRKVAQSDITKLYQLGQNHFFVFDATMADGAHYIVRIARFSDPTELSYIRDKIRNLRSFTRFAITMFQAQCPQQIGSIMRFSSNSPRNSRSTKVEIGPAVAYRKTETPSQCFSSAQEYIRWLIACKQNRASSVANVGTILRRAEAIFVEEDKRQDADQLRCIPCHGDVVSHNILIDDSGEITGVIDWEFHMILPAYLAVDYPSWITYDGLQDPKFFPNTGQFSPFWPTSRQEAASLRQLYDNIVKKLDHQYYLSLKKGEIARLIMQWLITDEDREGEKLESWLDSLSM</sequence>
<keyword evidence="2" id="KW-1185">Reference proteome</keyword>
<evidence type="ECO:0000313" key="1">
    <source>
        <dbReference type="EMBL" id="KAJ3808553.1"/>
    </source>
</evidence>
<gene>
    <name evidence="1" type="ORF">F5876DRAFT_45784</name>
</gene>